<name>A0A1J7HKS8_LUPAN</name>
<reference evidence="1 2" key="1">
    <citation type="journal article" date="2017" name="Plant Biotechnol. J.">
        <title>A comprehensive draft genome sequence for lupin (Lupinus angustifolius), an emerging health food: insights into plant-microbe interactions and legume evolution.</title>
        <authorList>
            <person name="Hane J.K."/>
            <person name="Ming Y."/>
            <person name="Kamphuis L.G."/>
            <person name="Nelson M.N."/>
            <person name="Garg G."/>
            <person name="Atkins C.A."/>
            <person name="Bayer P.E."/>
            <person name="Bravo A."/>
            <person name="Bringans S."/>
            <person name="Cannon S."/>
            <person name="Edwards D."/>
            <person name="Foley R."/>
            <person name="Gao L.L."/>
            <person name="Harrison M.J."/>
            <person name="Huang W."/>
            <person name="Hurgobin B."/>
            <person name="Li S."/>
            <person name="Liu C.W."/>
            <person name="McGrath A."/>
            <person name="Morahan G."/>
            <person name="Murray J."/>
            <person name="Weller J."/>
            <person name="Jian J."/>
            <person name="Singh K.B."/>
        </authorList>
    </citation>
    <scope>NUCLEOTIDE SEQUENCE [LARGE SCALE GENOMIC DNA]</scope>
    <source>
        <strain evidence="2">cv. Tanjil</strain>
        <tissue evidence="1">Whole plant</tissue>
    </source>
</reference>
<keyword evidence="2" id="KW-1185">Reference proteome</keyword>
<accession>A0A1J7HKS8</accession>
<organism evidence="1 2">
    <name type="scientific">Lupinus angustifolius</name>
    <name type="common">Narrow-leaved blue lupine</name>
    <dbReference type="NCBI Taxonomy" id="3871"/>
    <lineage>
        <taxon>Eukaryota</taxon>
        <taxon>Viridiplantae</taxon>
        <taxon>Streptophyta</taxon>
        <taxon>Embryophyta</taxon>
        <taxon>Tracheophyta</taxon>
        <taxon>Spermatophyta</taxon>
        <taxon>Magnoliopsida</taxon>
        <taxon>eudicotyledons</taxon>
        <taxon>Gunneridae</taxon>
        <taxon>Pentapetalae</taxon>
        <taxon>rosids</taxon>
        <taxon>fabids</taxon>
        <taxon>Fabales</taxon>
        <taxon>Fabaceae</taxon>
        <taxon>Papilionoideae</taxon>
        <taxon>50 kb inversion clade</taxon>
        <taxon>genistoids sensu lato</taxon>
        <taxon>core genistoids</taxon>
        <taxon>Genisteae</taxon>
        <taxon>Lupinus</taxon>
    </lineage>
</organism>
<proteinExistence type="predicted"/>
<gene>
    <name evidence="1" type="ORF">TanjilG_05320</name>
</gene>
<sequence>MARMVAWKTYFGTSSNFNDTDEARRCRCQGHERPMKTTTKELDVILEGWLEEHPKHRVKGEVKADGVQDFINLMLSLQEEG</sequence>
<dbReference type="Proteomes" id="UP000188354">
    <property type="component" value="Chromosome LG04"/>
</dbReference>
<dbReference type="Gramene" id="OIW13430">
    <property type="protein sequence ID" value="OIW13430"/>
    <property type="gene ID" value="TanjilG_05320"/>
</dbReference>
<dbReference type="AlphaFoldDB" id="A0A1J7HKS8"/>
<dbReference type="EMBL" id="CM007364">
    <property type="protein sequence ID" value="OIW13430.1"/>
    <property type="molecule type" value="Genomic_DNA"/>
</dbReference>
<evidence type="ECO:0000313" key="1">
    <source>
        <dbReference type="EMBL" id="OIW13430.1"/>
    </source>
</evidence>
<evidence type="ECO:0000313" key="2">
    <source>
        <dbReference type="Proteomes" id="UP000188354"/>
    </source>
</evidence>
<dbReference type="STRING" id="3871.A0A1J7HKS8"/>
<protein>
    <submittedName>
        <fullName evidence="1">Uncharacterized protein</fullName>
    </submittedName>
</protein>